<accession>A0AA89BTY1</accession>
<keyword evidence="4" id="KW-0963">Cytoplasm</keyword>
<gene>
    <name evidence="7" type="ORF">FSP39_018909</name>
</gene>
<evidence type="ECO:0000256" key="2">
    <source>
        <dbReference type="ARBA" id="ARBA00004496"/>
    </source>
</evidence>
<organism evidence="7 8">
    <name type="scientific">Pinctada imbricata</name>
    <name type="common">Atlantic pearl-oyster</name>
    <name type="synonym">Pinctada martensii</name>
    <dbReference type="NCBI Taxonomy" id="66713"/>
    <lineage>
        <taxon>Eukaryota</taxon>
        <taxon>Metazoa</taxon>
        <taxon>Spiralia</taxon>
        <taxon>Lophotrochozoa</taxon>
        <taxon>Mollusca</taxon>
        <taxon>Bivalvia</taxon>
        <taxon>Autobranchia</taxon>
        <taxon>Pteriomorphia</taxon>
        <taxon>Pterioida</taxon>
        <taxon>Pterioidea</taxon>
        <taxon>Pteriidae</taxon>
        <taxon>Pinctada</taxon>
    </lineage>
</organism>
<dbReference type="Gene3D" id="6.10.140.1610">
    <property type="match status" value="1"/>
</dbReference>
<dbReference type="GO" id="GO:0005829">
    <property type="term" value="C:cytosol"/>
    <property type="evidence" value="ECO:0007669"/>
    <property type="project" value="TreeGrafter"/>
</dbReference>
<dbReference type="GO" id="GO:0005634">
    <property type="term" value="C:nucleus"/>
    <property type="evidence" value="ECO:0007669"/>
    <property type="project" value="UniProtKB-SubCell"/>
</dbReference>
<dbReference type="Pfam" id="PF07084">
    <property type="entry name" value="Spot_14"/>
    <property type="match status" value="1"/>
</dbReference>
<dbReference type="InterPro" id="IPR053719">
    <property type="entry name" value="Lipogen_MT_Stabilize_sf"/>
</dbReference>
<evidence type="ECO:0000256" key="1">
    <source>
        <dbReference type="ARBA" id="ARBA00004123"/>
    </source>
</evidence>
<dbReference type="Proteomes" id="UP001186944">
    <property type="component" value="Unassembled WGS sequence"/>
</dbReference>
<evidence type="ECO:0000313" key="7">
    <source>
        <dbReference type="EMBL" id="KAK3095775.1"/>
    </source>
</evidence>
<dbReference type="AlphaFoldDB" id="A0AA89BTY1"/>
<evidence type="ECO:0000313" key="8">
    <source>
        <dbReference type="Proteomes" id="UP001186944"/>
    </source>
</evidence>
<dbReference type="PANTHER" id="PTHR14315:SF17">
    <property type="entry name" value="MIP21584P"/>
    <property type="match status" value="1"/>
</dbReference>
<evidence type="ECO:0000256" key="3">
    <source>
        <dbReference type="ARBA" id="ARBA00009488"/>
    </source>
</evidence>
<evidence type="ECO:0000256" key="5">
    <source>
        <dbReference type="ARBA" id="ARBA00023242"/>
    </source>
</evidence>
<reference evidence="7" key="1">
    <citation type="submission" date="2019-08" db="EMBL/GenBank/DDBJ databases">
        <title>The improved chromosome-level genome for the pearl oyster Pinctada fucata martensii using PacBio sequencing and Hi-C.</title>
        <authorList>
            <person name="Zheng Z."/>
        </authorList>
    </citation>
    <scope>NUCLEOTIDE SEQUENCE</scope>
    <source>
        <strain evidence="7">ZZ-2019</strain>
        <tissue evidence="7">Adductor muscle</tissue>
    </source>
</reference>
<feature type="region of interest" description="Disordered" evidence="6">
    <location>
        <begin position="96"/>
        <end position="117"/>
    </location>
</feature>
<dbReference type="GO" id="GO:0046890">
    <property type="term" value="P:regulation of lipid biosynthetic process"/>
    <property type="evidence" value="ECO:0007669"/>
    <property type="project" value="TreeGrafter"/>
</dbReference>
<dbReference type="EMBL" id="VSWD01000008">
    <property type="protein sequence ID" value="KAK3095775.1"/>
    <property type="molecule type" value="Genomic_DNA"/>
</dbReference>
<name>A0AA89BTY1_PINIB</name>
<comment type="similarity">
    <text evidence="3">Belongs to the SPOT14 family.</text>
</comment>
<keyword evidence="5" id="KW-0539">Nucleus</keyword>
<sequence length="169" mass="18510">MSSSSPDLRHSSSNGSSQESLLTALNKFVQAVDSMDDRVMVPSRLKDMSVTDSDTDRPMVSEKNNNMALVPSITPGTDLFGFYSLLNTIKTELITGTKSEEDHTQETEAPEGVIDDNDASKKTAQVFKHHLSGLFSVLHQMTETAKYLTVKYESEIGENSSKSLSSLTI</sequence>
<evidence type="ECO:0000256" key="6">
    <source>
        <dbReference type="SAM" id="MobiDB-lite"/>
    </source>
</evidence>
<protein>
    <submittedName>
        <fullName evidence="7">Uncharacterized protein</fullName>
    </submittedName>
</protein>
<comment type="caution">
    <text evidence="7">The sequence shown here is derived from an EMBL/GenBank/DDBJ whole genome shotgun (WGS) entry which is preliminary data.</text>
</comment>
<dbReference type="PANTHER" id="PTHR14315">
    <property type="entry name" value="SPOT14 FAMILY MEMBER"/>
    <property type="match status" value="1"/>
</dbReference>
<proteinExistence type="inferred from homology"/>
<dbReference type="InterPro" id="IPR009786">
    <property type="entry name" value="Spot_14"/>
</dbReference>
<keyword evidence="8" id="KW-1185">Reference proteome</keyword>
<comment type="subcellular location">
    <subcellularLocation>
        <location evidence="2">Cytoplasm</location>
    </subcellularLocation>
    <subcellularLocation>
        <location evidence="1">Nucleus</location>
    </subcellularLocation>
</comment>
<evidence type="ECO:0000256" key="4">
    <source>
        <dbReference type="ARBA" id="ARBA00022490"/>
    </source>
</evidence>